<feature type="region of interest" description="Disordered" evidence="1">
    <location>
        <begin position="1"/>
        <end position="81"/>
    </location>
</feature>
<dbReference type="RefSeq" id="WP_189113868.1">
    <property type="nucleotide sequence ID" value="NZ_BMQC01000005.1"/>
</dbReference>
<protein>
    <recommendedName>
        <fullName evidence="4">WG repeat-containing protein</fullName>
    </recommendedName>
</protein>
<dbReference type="AlphaFoldDB" id="A0A8J3BPL9"/>
<dbReference type="SUPFAM" id="SSF48452">
    <property type="entry name" value="TPR-like"/>
    <property type="match status" value="1"/>
</dbReference>
<dbReference type="Proteomes" id="UP000662200">
    <property type="component" value="Unassembled WGS sequence"/>
</dbReference>
<feature type="compositionally biased region" description="Polar residues" evidence="1">
    <location>
        <begin position="1"/>
        <end position="14"/>
    </location>
</feature>
<proteinExistence type="predicted"/>
<name>A0A8J3BPL9_9ACTN</name>
<dbReference type="InterPro" id="IPR011990">
    <property type="entry name" value="TPR-like_helical_dom_sf"/>
</dbReference>
<evidence type="ECO:0000313" key="3">
    <source>
        <dbReference type="Proteomes" id="UP000662200"/>
    </source>
</evidence>
<reference evidence="2" key="1">
    <citation type="journal article" date="2014" name="Int. J. Syst. Evol. Microbiol.">
        <title>Complete genome sequence of Corynebacterium casei LMG S-19264T (=DSM 44701T), isolated from a smear-ripened cheese.</title>
        <authorList>
            <consortium name="US DOE Joint Genome Institute (JGI-PGF)"/>
            <person name="Walter F."/>
            <person name="Albersmeier A."/>
            <person name="Kalinowski J."/>
            <person name="Ruckert C."/>
        </authorList>
    </citation>
    <scope>NUCLEOTIDE SEQUENCE</scope>
    <source>
        <strain evidence="2">JCM 3091</strain>
    </source>
</reference>
<dbReference type="InterPro" id="IPR019734">
    <property type="entry name" value="TPR_rpt"/>
</dbReference>
<dbReference type="InterPro" id="IPR032774">
    <property type="entry name" value="WG_beta_rep"/>
</dbReference>
<dbReference type="EMBL" id="BMQC01000005">
    <property type="protein sequence ID" value="GGK26738.1"/>
    <property type="molecule type" value="Genomic_DNA"/>
</dbReference>
<evidence type="ECO:0000313" key="2">
    <source>
        <dbReference type="EMBL" id="GGK26738.1"/>
    </source>
</evidence>
<accession>A0A8J3BPL9</accession>
<feature type="compositionally biased region" description="Pro residues" evidence="1">
    <location>
        <begin position="68"/>
        <end position="77"/>
    </location>
</feature>
<evidence type="ECO:0000256" key="1">
    <source>
        <dbReference type="SAM" id="MobiDB-lite"/>
    </source>
</evidence>
<evidence type="ECO:0008006" key="4">
    <source>
        <dbReference type="Google" id="ProtNLM"/>
    </source>
</evidence>
<sequence length="488" mass="52889">MTANPFHTRPSTTPEWALTDTGHWPAAGVHPSAAADRRAVPHGRPGVYRGAAPVPTPPPDALRRRPAPYRPPAPAAPPLTLRADALTPEDRPEDEAETRLAACRGHLDPRTLREVVTRPALVQALRDDLGRAISRAAHDATRARLLSLRAVASRLLGDLGEALRDGQWALDHAKAVGELRQLAVVRARLAHIHQWRGEFGQADRLLALASCAELPDALRASVHEQAGRSCYEQGRLVEAIKHFDQAVTLCGDARAPMVPRIALALGAVAERAGRHGFGPAARDRATVLGVPPAPVLTRDDRTGAWGYADAAGRPLVPAAYRQAQPFGDGMAWVQPSEADGWQLIDATGAARGPRGYEDVRPFRSGVAAVRQDGWGAIDTVGRVVVPLRYRGFATALSDGRYLDGFTEEGLAVVDTGRWRGVVDRTGRQWVEPRYRTVVIHPLAFLIVDGGQWGALDRRGRALISPTHGDRRALHTALRRRLRVEAPVL</sequence>
<dbReference type="PANTHER" id="PTHR37841:SF1">
    <property type="entry name" value="DUF3298 DOMAIN-CONTAINING PROTEIN"/>
    <property type="match status" value="1"/>
</dbReference>
<gene>
    <name evidence="2" type="ORF">GCM10010124_19250</name>
</gene>
<dbReference type="SMART" id="SM00028">
    <property type="entry name" value="TPR"/>
    <property type="match status" value="2"/>
</dbReference>
<dbReference type="Gene3D" id="1.25.40.10">
    <property type="entry name" value="Tetratricopeptide repeat domain"/>
    <property type="match status" value="1"/>
</dbReference>
<organism evidence="2 3">
    <name type="scientific">Pilimelia terevasa</name>
    <dbReference type="NCBI Taxonomy" id="53372"/>
    <lineage>
        <taxon>Bacteria</taxon>
        <taxon>Bacillati</taxon>
        <taxon>Actinomycetota</taxon>
        <taxon>Actinomycetes</taxon>
        <taxon>Micromonosporales</taxon>
        <taxon>Micromonosporaceae</taxon>
        <taxon>Pilimelia</taxon>
    </lineage>
</organism>
<dbReference type="PANTHER" id="PTHR37841">
    <property type="entry name" value="GLR2918 PROTEIN"/>
    <property type="match status" value="1"/>
</dbReference>
<reference evidence="2" key="2">
    <citation type="submission" date="2020-09" db="EMBL/GenBank/DDBJ databases">
        <authorList>
            <person name="Sun Q."/>
            <person name="Ohkuma M."/>
        </authorList>
    </citation>
    <scope>NUCLEOTIDE SEQUENCE</scope>
    <source>
        <strain evidence="2">JCM 3091</strain>
    </source>
</reference>
<keyword evidence="3" id="KW-1185">Reference proteome</keyword>
<dbReference type="Pfam" id="PF14903">
    <property type="entry name" value="WG_beta_rep"/>
    <property type="match status" value="3"/>
</dbReference>
<comment type="caution">
    <text evidence="2">The sequence shown here is derived from an EMBL/GenBank/DDBJ whole genome shotgun (WGS) entry which is preliminary data.</text>
</comment>